<comment type="caution">
    <text evidence="1">The sequence shown here is derived from an EMBL/GenBank/DDBJ whole genome shotgun (WGS) entry which is preliminary data.</text>
</comment>
<evidence type="ECO:0000313" key="1">
    <source>
        <dbReference type="EMBL" id="CCG91694.1"/>
    </source>
</evidence>
<dbReference type="AlphaFoldDB" id="I0JWS5"/>
<dbReference type="RefSeq" id="WP_009058859.1">
    <property type="nucleotide sequence ID" value="NZ_CAHT01000021.1"/>
</dbReference>
<accession>I0JWS5</accession>
<protein>
    <submittedName>
        <fullName evidence="1">Uncharacterized protein</fullName>
    </submittedName>
</protein>
<organism evidence="1 2">
    <name type="scientific">Methylacidiphilum fumariolicum (strain SolV)</name>
    <dbReference type="NCBI Taxonomy" id="1156937"/>
    <lineage>
        <taxon>Bacteria</taxon>
        <taxon>Pseudomonadati</taxon>
        <taxon>Verrucomicrobiota</taxon>
        <taxon>Methylacidiphilae</taxon>
        <taxon>Methylacidiphilales</taxon>
        <taxon>Methylacidiphilaceae</taxon>
        <taxon>Methylacidiphilum (ex Ratnadevi et al. 2023)</taxon>
    </lineage>
</organism>
<dbReference type="EMBL" id="CAHT01000021">
    <property type="protein sequence ID" value="CCG91694.1"/>
    <property type="molecule type" value="Genomic_DNA"/>
</dbReference>
<gene>
    <name evidence="1" type="ORF">MFUM_190043</name>
</gene>
<dbReference type="Proteomes" id="UP000004837">
    <property type="component" value="Unassembled WGS sequence"/>
</dbReference>
<sequence>MSLEGGKRMVIAFSANLKIQGRIYLILKDKEAVIPYGASLQNSSR</sequence>
<evidence type="ECO:0000313" key="2">
    <source>
        <dbReference type="Proteomes" id="UP000004837"/>
    </source>
</evidence>
<reference evidence="1 2" key="1">
    <citation type="journal article" date="2012" name="J. Bacteriol.">
        <title>Draft Genome Sequence of the Volcano-Inhabiting Thermoacidophilic Methanotroph Methylacidiphilum fumariolicum Strain SolV.</title>
        <authorList>
            <person name="Khadem A.F."/>
            <person name="Wieczorek A.S."/>
            <person name="Pol A."/>
            <person name="Vuilleumier S."/>
            <person name="Harhangi H.R."/>
            <person name="Dunfield P.F."/>
            <person name="Kalyuzhnaya M.G."/>
            <person name="Murrell J.C."/>
            <person name="Francoijs K.-J."/>
            <person name="Stunnenberg H.G."/>
            <person name="Stein L.Y."/>
            <person name="DiSpirito A.A."/>
            <person name="Semrau J.D."/>
            <person name="Lajus A."/>
            <person name="Medigue C."/>
            <person name="Klotz M.G."/>
            <person name="Jetten M.S.M."/>
            <person name="Op den Camp H.J.M."/>
        </authorList>
    </citation>
    <scope>NUCLEOTIDE SEQUENCE [LARGE SCALE GENOMIC DNA]</scope>
    <source>
        <strain evidence="1 2">SolV</strain>
    </source>
</reference>
<dbReference type="InParanoid" id="I0JWS5"/>
<proteinExistence type="predicted"/>
<name>I0JWS5_METFB</name>